<dbReference type="RefSeq" id="WP_092638791.1">
    <property type="nucleotide sequence ID" value="NZ_FNID01000008.1"/>
</dbReference>
<dbReference type="EMBL" id="FNID01000008">
    <property type="protein sequence ID" value="SDM95765.1"/>
    <property type="molecule type" value="Genomic_DNA"/>
</dbReference>
<dbReference type="OrthoDB" id="1938125at2"/>
<keyword evidence="1" id="KW-0812">Transmembrane</keyword>
<gene>
    <name evidence="2" type="ORF">SAMN05192585_10867</name>
</gene>
<feature type="transmembrane region" description="Helical" evidence="1">
    <location>
        <begin position="44"/>
        <end position="63"/>
    </location>
</feature>
<dbReference type="STRING" id="258515.SAMN05192585_10867"/>
<feature type="transmembrane region" description="Helical" evidence="1">
    <location>
        <begin position="69"/>
        <end position="87"/>
    </location>
</feature>
<organism evidence="2 3">
    <name type="scientific">Acetanaerobacterium elongatum</name>
    <dbReference type="NCBI Taxonomy" id="258515"/>
    <lineage>
        <taxon>Bacteria</taxon>
        <taxon>Bacillati</taxon>
        <taxon>Bacillota</taxon>
        <taxon>Clostridia</taxon>
        <taxon>Eubacteriales</taxon>
        <taxon>Oscillospiraceae</taxon>
        <taxon>Acetanaerobacterium</taxon>
    </lineage>
</organism>
<name>A0A1G9XHQ2_9FIRM</name>
<keyword evidence="1" id="KW-0472">Membrane</keyword>
<sequence>MTKQMKQYIEQTEAVLNGDGEAVDWEEQIKHHLVMTGFFQHERLVHLLITVLFSLLGAGFVLYAAASGNILACALAGITLVLLVFYIRHYFFLENRVQQLYRLYERMRERARGKDRRSDRSFLR</sequence>
<evidence type="ECO:0000313" key="3">
    <source>
        <dbReference type="Proteomes" id="UP000199182"/>
    </source>
</evidence>
<keyword evidence="3" id="KW-1185">Reference proteome</keyword>
<protein>
    <submittedName>
        <fullName evidence="2">Uncharacterized protein</fullName>
    </submittedName>
</protein>
<evidence type="ECO:0000313" key="2">
    <source>
        <dbReference type="EMBL" id="SDM95765.1"/>
    </source>
</evidence>
<evidence type="ECO:0000256" key="1">
    <source>
        <dbReference type="SAM" id="Phobius"/>
    </source>
</evidence>
<dbReference type="Proteomes" id="UP000199182">
    <property type="component" value="Unassembled WGS sequence"/>
</dbReference>
<proteinExistence type="predicted"/>
<accession>A0A1G9XHQ2</accession>
<dbReference type="AlphaFoldDB" id="A0A1G9XHQ2"/>
<keyword evidence="1" id="KW-1133">Transmembrane helix</keyword>
<reference evidence="2 3" key="1">
    <citation type="submission" date="2016-10" db="EMBL/GenBank/DDBJ databases">
        <authorList>
            <person name="de Groot N.N."/>
        </authorList>
    </citation>
    <scope>NUCLEOTIDE SEQUENCE [LARGE SCALE GENOMIC DNA]</scope>
    <source>
        <strain evidence="2 3">CGMCC 1.5012</strain>
    </source>
</reference>